<accession>A0ABR3HPQ8</accession>
<dbReference type="PANTHER" id="PTHR46927:SF3">
    <property type="entry name" value="THAP-TYPE DOMAIN-CONTAINING PROTEIN"/>
    <property type="match status" value="1"/>
</dbReference>
<keyword evidence="4 5" id="KW-0238">DNA-binding</keyword>
<dbReference type="SUPFAM" id="SSF57716">
    <property type="entry name" value="Glucocorticoid receptor-like (DNA-binding domain)"/>
    <property type="match status" value="1"/>
</dbReference>
<keyword evidence="1" id="KW-0479">Metal-binding</keyword>
<evidence type="ECO:0000256" key="1">
    <source>
        <dbReference type="ARBA" id="ARBA00022723"/>
    </source>
</evidence>
<dbReference type="Pfam" id="PF05485">
    <property type="entry name" value="THAP"/>
    <property type="match status" value="1"/>
</dbReference>
<gene>
    <name evidence="7" type="ORF">ABMA27_003622</name>
</gene>
<proteinExistence type="predicted"/>
<dbReference type="InterPro" id="IPR038441">
    <property type="entry name" value="THAP_Znf_sf"/>
</dbReference>
<keyword evidence="3" id="KW-0862">Zinc</keyword>
<protein>
    <recommendedName>
        <fullName evidence="6">THAP-type domain-containing protein</fullName>
    </recommendedName>
</protein>
<evidence type="ECO:0000256" key="2">
    <source>
        <dbReference type="ARBA" id="ARBA00022771"/>
    </source>
</evidence>
<dbReference type="Gene3D" id="6.20.210.20">
    <property type="entry name" value="THAP domain"/>
    <property type="match status" value="1"/>
</dbReference>
<evidence type="ECO:0000313" key="8">
    <source>
        <dbReference type="Proteomes" id="UP001549920"/>
    </source>
</evidence>
<dbReference type="PANTHER" id="PTHR46927">
    <property type="entry name" value="AGAP005574-PA"/>
    <property type="match status" value="1"/>
</dbReference>
<evidence type="ECO:0000256" key="4">
    <source>
        <dbReference type="ARBA" id="ARBA00023125"/>
    </source>
</evidence>
<sequence length="81" mass="9336">MVSCSVPGCEVTRRNNPNQYTFNRFPRNSALFEKWMRIVNRPDWTPSTNSTICSKHFEGNCDVCAQSLMSTSSEILYYSMV</sequence>
<evidence type="ECO:0000259" key="6">
    <source>
        <dbReference type="PROSITE" id="PS50950"/>
    </source>
</evidence>
<feature type="domain" description="THAP-type" evidence="6">
    <location>
        <begin position="1"/>
        <end position="77"/>
    </location>
</feature>
<dbReference type="SMART" id="SM00980">
    <property type="entry name" value="THAP"/>
    <property type="match status" value="1"/>
</dbReference>
<name>A0ABR3HPQ8_LOXSC</name>
<dbReference type="Proteomes" id="UP001549920">
    <property type="component" value="Unassembled WGS sequence"/>
</dbReference>
<evidence type="ECO:0000256" key="3">
    <source>
        <dbReference type="ARBA" id="ARBA00022833"/>
    </source>
</evidence>
<dbReference type="InterPro" id="IPR052224">
    <property type="entry name" value="THAP_domain_protein"/>
</dbReference>
<comment type="caution">
    <text evidence="7">The sequence shown here is derived from an EMBL/GenBank/DDBJ whole genome shotgun (WGS) entry which is preliminary data.</text>
</comment>
<dbReference type="InterPro" id="IPR006612">
    <property type="entry name" value="THAP_Znf"/>
</dbReference>
<evidence type="ECO:0000256" key="5">
    <source>
        <dbReference type="PROSITE-ProRule" id="PRU00309"/>
    </source>
</evidence>
<dbReference type="PROSITE" id="PS50950">
    <property type="entry name" value="ZF_THAP"/>
    <property type="match status" value="1"/>
</dbReference>
<keyword evidence="2 5" id="KW-0863">Zinc-finger</keyword>
<reference evidence="7 8" key="1">
    <citation type="submission" date="2024-06" db="EMBL/GenBank/DDBJ databases">
        <title>A chromosome-level genome assembly of beet webworm, Loxostege sticticalis.</title>
        <authorList>
            <person name="Zhang Y."/>
        </authorList>
    </citation>
    <scope>NUCLEOTIDE SEQUENCE [LARGE SCALE GENOMIC DNA]</scope>
    <source>
        <strain evidence="7">AQ026</strain>
        <tissue evidence="7">Whole body</tissue>
    </source>
</reference>
<evidence type="ECO:0000313" key="7">
    <source>
        <dbReference type="EMBL" id="KAL0878534.1"/>
    </source>
</evidence>
<keyword evidence="8" id="KW-1185">Reference proteome</keyword>
<organism evidence="7 8">
    <name type="scientific">Loxostege sticticalis</name>
    <name type="common">Beet webworm moth</name>
    <dbReference type="NCBI Taxonomy" id="481309"/>
    <lineage>
        <taxon>Eukaryota</taxon>
        <taxon>Metazoa</taxon>
        <taxon>Ecdysozoa</taxon>
        <taxon>Arthropoda</taxon>
        <taxon>Hexapoda</taxon>
        <taxon>Insecta</taxon>
        <taxon>Pterygota</taxon>
        <taxon>Neoptera</taxon>
        <taxon>Endopterygota</taxon>
        <taxon>Lepidoptera</taxon>
        <taxon>Glossata</taxon>
        <taxon>Ditrysia</taxon>
        <taxon>Pyraloidea</taxon>
        <taxon>Crambidae</taxon>
        <taxon>Pyraustinae</taxon>
        <taxon>Loxostege</taxon>
    </lineage>
</organism>
<dbReference type="EMBL" id="JBEUOH010000015">
    <property type="protein sequence ID" value="KAL0878534.1"/>
    <property type="molecule type" value="Genomic_DNA"/>
</dbReference>